<evidence type="ECO:0000256" key="6">
    <source>
        <dbReference type="RuleBase" id="RU003704"/>
    </source>
</evidence>
<comment type="similarity">
    <text evidence="1 6">Belongs to the carbohydrate kinase PfkB family.</text>
</comment>
<dbReference type="STRING" id="696281.Desru_3131"/>
<dbReference type="Gene3D" id="3.40.1190.20">
    <property type="match status" value="1"/>
</dbReference>
<dbReference type="PROSITE" id="PS00583">
    <property type="entry name" value="PFKB_KINASES_1"/>
    <property type="match status" value="1"/>
</dbReference>
<dbReference type="InterPro" id="IPR011611">
    <property type="entry name" value="PfkB_dom"/>
</dbReference>
<dbReference type="eggNOG" id="COG0524">
    <property type="taxonomic scope" value="Bacteria"/>
</dbReference>
<evidence type="ECO:0000256" key="3">
    <source>
        <dbReference type="ARBA" id="ARBA00022741"/>
    </source>
</evidence>
<dbReference type="InterPro" id="IPR002173">
    <property type="entry name" value="Carboh/pur_kinase_PfkB_CS"/>
</dbReference>
<keyword evidence="2 6" id="KW-0808">Transferase</keyword>
<feature type="domain" description="Carbohydrate kinase PfkB" evidence="7">
    <location>
        <begin position="1"/>
        <end position="313"/>
    </location>
</feature>
<reference evidence="8 9" key="2">
    <citation type="journal article" date="2012" name="Stand. Genomic Sci.">
        <title>Complete genome sequence of the sulfate-reducing firmicute Desulfotomaculum ruminis type strain (DL(T)).</title>
        <authorList>
            <person name="Spring S."/>
            <person name="Visser M."/>
            <person name="Lu M."/>
            <person name="Copeland A."/>
            <person name="Lapidus A."/>
            <person name="Lucas S."/>
            <person name="Cheng J.F."/>
            <person name="Han C."/>
            <person name="Tapia R."/>
            <person name="Goodwin L.A."/>
            <person name="Pitluck S."/>
            <person name="Ivanova N."/>
            <person name="Land M."/>
            <person name="Hauser L."/>
            <person name="Larimer F."/>
            <person name="Rohde M."/>
            <person name="Goker M."/>
            <person name="Detter J.C."/>
            <person name="Kyrpides N.C."/>
            <person name="Woyke T."/>
            <person name="Schaap P.J."/>
            <person name="Plugge C.M."/>
            <person name="Muyzer G."/>
            <person name="Kuever J."/>
            <person name="Pereira I.A."/>
            <person name="Parshina S.N."/>
            <person name="Bernier-Latmani R."/>
            <person name="Stams A.J."/>
            <person name="Klenk H.P."/>
        </authorList>
    </citation>
    <scope>NUCLEOTIDE SEQUENCE [LARGE SCALE GENOMIC DNA]</scope>
    <source>
        <strain evidence="9">ATCC 23193 / DSM 2154 / NCIB 8452 / DL</strain>
    </source>
</reference>
<dbReference type="AlphaFoldDB" id="F6DUF7"/>
<dbReference type="PANTHER" id="PTHR43085:SF1">
    <property type="entry name" value="PSEUDOURIDINE KINASE-RELATED"/>
    <property type="match status" value="1"/>
</dbReference>
<evidence type="ECO:0000256" key="4">
    <source>
        <dbReference type="ARBA" id="ARBA00022777"/>
    </source>
</evidence>
<dbReference type="GO" id="GO:0005524">
    <property type="term" value="F:ATP binding"/>
    <property type="evidence" value="ECO:0007669"/>
    <property type="project" value="UniProtKB-KW"/>
</dbReference>
<keyword evidence="4 6" id="KW-0418">Kinase</keyword>
<evidence type="ECO:0000259" key="7">
    <source>
        <dbReference type="Pfam" id="PF00294"/>
    </source>
</evidence>
<evidence type="ECO:0000313" key="8">
    <source>
        <dbReference type="EMBL" id="AEG61342.1"/>
    </source>
</evidence>
<keyword evidence="3" id="KW-0547">Nucleotide-binding</keyword>
<dbReference type="CDD" id="cd01167">
    <property type="entry name" value="bac_FRK"/>
    <property type="match status" value="1"/>
</dbReference>
<keyword evidence="9" id="KW-1185">Reference proteome</keyword>
<dbReference type="InterPro" id="IPR029056">
    <property type="entry name" value="Ribokinase-like"/>
</dbReference>
<dbReference type="InterPro" id="IPR050306">
    <property type="entry name" value="PfkB_Carbo_kinase"/>
</dbReference>
<dbReference type="PANTHER" id="PTHR43085">
    <property type="entry name" value="HEXOKINASE FAMILY MEMBER"/>
    <property type="match status" value="1"/>
</dbReference>
<reference evidence="9" key="1">
    <citation type="submission" date="2011-05" db="EMBL/GenBank/DDBJ databases">
        <title>Complete sequence of Desulfotomaculum ruminis DSM 2154.</title>
        <authorList>
            <person name="Lucas S."/>
            <person name="Copeland A."/>
            <person name="Lapidus A."/>
            <person name="Cheng J.-F."/>
            <person name="Goodwin L."/>
            <person name="Pitluck S."/>
            <person name="Lu M."/>
            <person name="Detter J.C."/>
            <person name="Han C."/>
            <person name="Tapia R."/>
            <person name="Land M."/>
            <person name="Hauser L."/>
            <person name="Kyrpides N."/>
            <person name="Ivanova N."/>
            <person name="Mikhailova N."/>
            <person name="Pagani I."/>
            <person name="Stams A.J.M."/>
            <person name="Plugge C.M."/>
            <person name="Muyzer G."/>
            <person name="Kuever J."/>
            <person name="Parshina S.N."/>
            <person name="Ivanova A.E."/>
            <person name="Nazina T.N."/>
            <person name="Brambilla E."/>
            <person name="Spring S."/>
            <person name="Klenk H.-P."/>
            <person name="Woyke T."/>
        </authorList>
    </citation>
    <scope>NUCLEOTIDE SEQUENCE [LARGE SCALE GENOMIC DNA]</scope>
    <source>
        <strain evidence="9">ATCC 23193 / DSM 2154 / NCIB 8452 / DL</strain>
    </source>
</reference>
<dbReference type="GO" id="GO:0008865">
    <property type="term" value="F:fructokinase activity"/>
    <property type="evidence" value="ECO:0007669"/>
    <property type="project" value="UniProtKB-ARBA"/>
</dbReference>
<keyword evidence="5" id="KW-0067">ATP-binding</keyword>
<evidence type="ECO:0000313" key="9">
    <source>
        <dbReference type="Proteomes" id="UP000009234"/>
    </source>
</evidence>
<proteinExistence type="inferred from homology"/>
<dbReference type="OrthoDB" id="9813569at2"/>
<dbReference type="PRINTS" id="PR00990">
    <property type="entry name" value="RIBOKINASE"/>
</dbReference>
<sequence length="327" mass="34956">MPDIITVGEAIIDFIPTLPGKGLADTPAFEKRPGGAPANVAVGVARLGGNAGFVGKFGQDPFGRFLLQTLAENRVDTAAAVITGEAKTGLAFVTLKENGEREFIFYREPCADILLAKEEIHSGYIQETRILHFGTVSLIAEPSRSATYHAVKLAREAGKTVSLDVNLREALWPSLNQARKEITQALQWAHLVKVSEEELNFLVGPGVSLEEGATALLNLGPDLILVTLGARGCYYKTKKSGRTIRGISITPVDTTGAGDAFTAAMLTRLADWGLGHPRQVTSLSPAILEEFCFFANIAGALTCTKNGAISALPLRLEVENRMGLKAK</sequence>
<organism evidence="8 9">
    <name type="scientific">Desulforamulus ruminis (strain ATCC 23193 / DSM 2154 / NCIMB 8452 / DL)</name>
    <name type="common">Desulfotomaculum ruminis</name>
    <dbReference type="NCBI Taxonomy" id="696281"/>
    <lineage>
        <taxon>Bacteria</taxon>
        <taxon>Bacillati</taxon>
        <taxon>Bacillota</taxon>
        <taxon>Clostridia</taxon>
        <taxon>Eubacteriales</taxon>
        <taxon>Peptococcaceae</taxon>
        <taxon>Desulforamulus</taxon>
    </lineage>
</organism>
<dbReference type="Pfam" id="PF00294">
    <property type="entry name" value="PfkB"/>
    <property type="match status" value="1"/>
</dbReference>
<evidence type="ECO:0000256" key="1">
    <source>
        <dbReference type="ARBA" id="ARBA00010688"/>
    </source>
</evidence>
<dbReference type="HOGENOM" id="CLU_027634_6_1_9"/>
<protein>
    <submittedName>
        <fullName evidence="8">PfkB domain protein</fullName>
    </submittedName>
</protein>
<dbReference type="KEGG" id="dru:Desru_3131"/>
<dbReference type="RefSeq" id="WP_013843091.1">
    <property type="nucleotide sequence ID" value="NC_015589.1"/>
</dbReference>
<dbReference type="InterPro" id="IPR002139">
    <property type="entry name" value="Ribo/fructo_kinase"/>
</dbReference>
<dbReference type="Proteomes" id="UP000009234">
    <property type="component" value="Chromosome"/>
</dbReference>
<accession>F6DUF7</accession>
<gene>
    <name evidence="8" type="ordered locus">Desru_3131</name>
</gene>
<evidence type="ECO:0000256" key="5">
    <source>
        <dbReference type="ARBA" id="ARBA00022840"/>
    </source>
</evidence>
<name>F6DUF7_DESRL</name>
<dbReference type="SUPFAM" id="SSF53613">
    <property type="entry name" value="Ribokinase-like"/>
    <property type="match status" value="1"/>
</dbReference>
<dbReference type="EMBL" id="CP002780">
    <property type="protein sequence ID" value="AEG61342.1"/>
    <property type="molecule type" value="Genomic_DNA"/>
</dbReference>
<dbReference type="GO" id="GO:0006000">
    <property type="term" value="P:fructose metabolic process"/>
    <property type="evidence" value="ECO:0007669"/>
    <property type="project" value="UniProtKB-ARBA"/>
</dbReference>
<dbReference type="PROSITE" id="PS00584">
    <property type="entry name" value="PFKB_KINASES_2"/>
    <property type="match status" value="1"/>
</dbReference>
<evidence type="ECO:0000256" key="2">
    <source>
        <dbReference type="ARBA" id="ARBA00022679"/>
    </source>
</evidence>